<reference evidence="1 2" key="1">
    <citation type="submission" date="2019-06" db="EMBL/GenBank/DDBJ databases">
        <title>New taxonomy in bacterial strain CC-CFT640, isolated from vineyard.</title>
        <authorList>
            <person name="Lin S.-Y."/>
            <person name="Tsai C.-F."/>
            <person name="Young C.-C."/>
        </authorList>
    </citation>
    <scope>NUCLEOTIDE SEQUENCE [LARGE SCALE GENOMIC DNA]</scope>
    <source>
        <strain evidence="1 2">CC-CFT640</strain>
    </source>
</reference>
<sequence length="214" mass="22915">MCGPAWRASRRSSRRACMTVPWRGPQCEEMAMHVDRNPDLELSRRLRLDRVPPAGATLDIEASATERDALAKRFGILALPSLSANVTLCAEGESQWRVEGRLKALVVQACGITLDPVEQAIDEAFVLRFTTQPEELDRDSGELIVGSEAAEPLSDDALDLGEIVADQLALAIDPFPRKPGVALADILPPPAPSGATGGPFAALAALKQGRKDQA</sequence>
<dbReference type="OrthoDB" id="8443793at2"/>
<keyword evidence="2" id="KW-1185">Reference proteome</keyword>
<comment type="caution">
    <text evidence="1">The sequence shown here is derived from an EMBL/GenBank/DDBJ whole genome shotgun (WGS) entry which is preliminary data.</text>
</comment>
<dbReference type="Pfam" id="PF02620">
    <property type="entry name" value="YceD"/>
    <property type="match status" value="1"/>
</dbReference>
<name>A0A5C8PFV6_9HYPH</name>
<dbReference type="AlphaFoldDB" id="A0A5C8PFV6"/>
<dbReference type="EMBL" id="VDUZ01000032">
    <property type="protein sequence ID" value="TXL72506.1"/>
    <property type="molecule type" value="Genomic_DNA"/>
</dbReference>
<gene>
    <name evidence="1" type="ORF">FHP25_24735</name>
</gene>
<evidence type="ECO:0000313" key="2">
    <source>
        <dbReference type="Proteomes" id="UP000321638"/>
    </source>
</evidence>
<accession>A0A5C8PFV6</accession>
<organism evidence="1 2">
    <name type="scientific">Vineibacter terrae</name>
    <dbReference type="NCBI Taxonomy" id="2586908"/>
    <lineage>
        <taxon>Bacteria</taxon>
        <taxon>Pseudomonadati</taxon>
        <taxon>Pseudomonadota</taxon>
        <taxon>Alphaproteobacteria</taxon>
        <taxon>Hyphomicrobiales</taxon>
        <taxon>Vineibacter</taxon>
    </lineage>
</organism>
<dbReference type="Proteomes" id="UP000321638">
    <property type="component" value="Unassembled WGS sequence"/>
</dbReference>
<evidence type="ECO:0000313" key="1">
    <source>
        <dbReference type="EMBL" id="TXL72506.1"/>
    </source>
</evidence>
<proteinExistence type="predicted"/>
<protein>
    <submittedName>
        <fullName evidence="1">DUF177 domain-containing protein</fullName>
    </submittedName>
</protein>
<dbReference type="InterPro" id="IPR003772">
    <property type="entry name" value="YceD"/>
</dbReference>